<feature type="compositionally biased region" description="Basic and acidic residues" evidence="1">
    <location>
        <begin position="375"/>
        <end position="387"/>
    </location>
</feature>
<feature type="region of interest" description="Disordered" evidence="1">
    <location>
        <begin position="302"/>
        <end position="322"/>
    </location>
</feature>
<dbReference type="PROSITE" id="PS50812">
    <property type="entry name" value="PWWP"/>
    <property type="match status" value="1"/>
</dbReference>
<feature type="compositionally biased region" description="Basic and acidic residues" evidence="1">
    <location>
        <begin position="20"/>
        <end position="32"/>
    </location>
</feature>
<feature type="region of interest" description="Disordered" evidence="1">
    <location>
        <begin position="375"/>
        <end position="413"/>
    </location>
</feature>
<organism evidence="3 4">
    <name type="scientific">Parascaris univalens</name>
    <name type="common">Nematode worm</name>
    <dbReference type="NCBI Taxonomy" id="6257"/>
    <lineage>
        <taxon>Eukaryota</taxon>
        <taxon>Metazoa</taxon>
        <taxon>Ecdysozoa</taxon>
        <taxon>Nematoda</taxon>
        <taxon>Chromadorea</taxon>
        <taxon>Rhabditida</taxon>
        <taxon>Spirurina</taxon>
        <taxon>Ascaridomorpha</taxon>
        <taxon>Ascaridoidea</taxon>
        <taxon>Ascarididae</taxon>
        <taxon>Parascaris</taxon>
    </lineage>
</organism>
<feature type="compositionally biased region" description="Low complexity" evidence="1">
    <location>
        <begin position="35"/>
        <end position="49"/>
    </location>
</feature>
<feature type="compositionally biased region" description="Basic and acidic residues" evidence="1">
    <location>
        <begin position="302"/>
        <end position="316"/>
    </location>
</feature>
<feature type="region of interest" description="Disordered" evidence="1">
    <location>
        <begin position="1"/>
        <end position="50"/>
    </location>
</feature>
<feature type="compositionally biased region" description="Basic and acidic residues" evidence="1">
    <location>
        <begin position="519"/>
        <end position="529"/>
    </location>
</feature>
<dbReference type="InterPro" id="IPR000313">
    <property type="entry name" value="PWWP_dom"/>
</dbReference>
<evidence type="ECO:0000313" key="4">
    <source>
        <dbReference type="WBParaSite" id="PgB02X_g022_t01"/>
    </source>
</evidence>
<feature type="compositionally biased region" description="Polar residues" evidence="1">
    <location>
        <begin position="505"/>
        <end position="515"/>
    </location>
</feature>
<dbReference type="WBParaSite" id="PgB02X_g022_t01">
    <property type="protein sequence ID" value="PgB02X_g022_t01"/>
    <property type="gene ID" value="PgB02X_g022"/>
</dbReference>
<feature type="compositionally biased region" description="Basic and acidic residues" evidence="1">
    <location>
        <begin position="1045"/>
        <end position="1060"/>
    </location>
</feature>
<proteinExistence type="predicted"/>
<feature type="compositionally biased region" description="Low complexity" evidence="1">
    <location>
        <begin position="533"/>
        <end position="543"/>
    </location>
</feature>
<evidence type="ECO:0000259" key="2">
    <source>
        <dbReference type="PROSITE" id="PS50812"/>
    </source>
</evidence>
<reference evidence="4" key="1">
    <citation type="submission" date="2022-11" db="UniProtKB">
        <authorList>
            <consortium name="WormBaseParasite"/>
        </authorList>
    </citation>
    <scope>IDENTIFICATION</scope>
</reference>
<dbReference type="Proteomes" id="UP000887569">
    <property type="component" value="Unplaced"/>
</dbReference>
<sequence length="1086" mass="118197">MGGLPILNAKNRQKVQNYRMRSERDELKRSQQERGSSPQPSTSTQPDGSPRFEVEVIRECDGVLVCDGFYKEHSYIGVMLTGDGPDGTPGPLVDAVNRFRLSVSLYQNSPKTDQWISALADRASTNGIQLRKRNFMKTYGRMLCASCMMPVPENEMIPRRHFVDANKRKLLKKPREQPKQYIVAQLNSAPSRHSPYAHASRKQTEKGATDDPEVDSGSAEGNDTGAEVSNGGSPSSNLDGAEATSLEVGTEHNVGETIVLPTRTNKRKAYKPREACNIVMPAGVDPFEPEYDFSAAFIGRESERRHPNKSTECEKKTSKRGNVASEPLNCNCSELVTVNSKGSSNTLKGGKELSKTELTTLGEEAGGLKESEVLKRDSTMSKGEARMSKKGAAISRGEGSVSKESGDNLPATTNRSRRVSVDKLRRHHVGASELNRPRSHSGVIRFKSEKIRDAFMPSYRILKTGSDDLHMKLVRQPSEEEYSASTSTKKNQLKMGKLLPKFNKEQGTATSTKRISTPKGDRGPLEKYVEGTSSSQRSPASVSPTQDFDLHPCISDEVEEANEAALERTSQPVGEGLLQNVQNSVTHAGGSPSSVVDMLHAHRMVSVTASISEQEQLLTTVRSEETIQESACLGGFSRPAEAVCAASANLATSGSPNTANGALLQHSKVSKVGGISNTTASSQHLKYELHNQEELDAHSSPSQSAHRVDAATKNMRVVPVDVGLPASGNSVATEQHFVKAADPSARRPYLASEQNAEPPSSAETTSATSSTRNSSASARPPIRIILKPVKNVVQSSPSVESLPCDTVSILSLPTEADIKPFTSLHVSASSTTSNGIERVPLSGNALVKIENEDSIKQVKMTKSVRGHLESSRIKKELLEESGEVEASKDNIYGLRAGDVVWAKNGTDAFWPGRIHSFCYKEGKGGAAILWFGAATYSPFIDFSRLEPFIDCYANRFNPKRAESNYHKAVAGGIAACLPQRGYFEQKLSLQVHKVLISTHGFDPGEEIKIITKRKRKSAGMSSSHKKRKISARKYEGELSSTQKNEVAEMREVKVEPSDDMTAHCEAIGGRSLSDDEERLIIVCDDE</sequence>
<feature type="region of interest" description="Disordered" evidence="1">
    <location>
        <begin position="741"/>
        <end position="781"/>
    </location>
</feature>
<feature type="region of interest" description="Disordered" evidence="1">
    <location>
        <begin position="1013"/>
        <end position="1060"/>
    </location>
</feature>
<evidence type="ECO:0000256" key="1">
    <source>
        <dbReference type="SAM" id="MobiDB-lite"/>
    </source>
</evidence>
<feature type="region of interest" description="Disordered" evidence="1">
    <location>
        <begin position="502"/>
        <end position="550"/>
    </location>
</feature>
<feature type="domain" description="PWWP" evidence="2">
    <location>
        <begin position="896"/>
        <end position="951"/>
    </location>
</feature>
<dbReference type="SUPFAM" id="SSF63748">
    <property type="entry name" value="Tudor/PWWP/MBT"/>
    <property type="match status" value="1"/>
</dbReference>
<keyword evidence="3" id="KW-1185">Reference proteome</keyword>
<accession>A0A914ZEK4</accession>
<feature type="compositionally biased region" description="Low complexity" evidence="1">
    <location>
        <begin position="756"/>
        <end position="781"/>
    </location>
</feature>
<protein>
    <submittedName>
        <fullName evidence="4">PWWP domain-containing protein</fullName>
    </submittedName>
</protein>
<name>A0A914ZEK4_PARUN</name>
<dbReference type="AlphaFoldDB" id="A0A914ZEK4"/>
<feature type="region of interest" description="Disordered" evidence="1">
    <location>
        <begin position="186"/>
        <end position="252"/>
    </location>
</feature>
<evidence type="ECO:0000313" key="3">
    <source>
        <dbReference type="Proteomes" id="UP000887569"/>
    </source>
</evidence>
<dbReference type="Gene3D" id="2.30.30.140">
    <property type="match status" value="1"/>
</dbReference>
<feature type="compositionally biased region" description="Basic residues" evidence="1">
    <location>
        <begin position="1013"/>
        <end position="1031"/>
    </location>
</feature>